<feature type="binding site" evidence="6">
    <location>
        <position position="257"/>
    </location>
    <ligand>
        <name>a divalent metal cation</name>
        <dbReference type="ChEBI" id="CHEBI:60240"/>
        <label>1</label>
    </ligand>
</feature>
<dbReference type="PROSITE" id="PS00680">
    <property type="entry name" value="MAP_1"/>
    <property type="match status" value="1"/>
</dbReference>
<evidence type="ECO:0000256" key="4">
    <source>
        <dbReference type="ARBA" id="ARBA00022723"/>
    </source>
</evidence>
<reference evidence="10" key="1">
    <citation type="submission" date="2023-07" db="EMBL/GenBank/DDBJ databases">
        <title>30 novel species of actinomycetes from the DSMZ collection.</title>
        <authorList>
            <person name="Nouioui I."/>
        </authorList>
    </citation>
    <scope>NUCLEOTIDE SEQUENCE [LARGE SCALE GENOMIC DNA]</scope>
    <source>
        <strain evidence="10">DSM 46792</strain>
    </source>
</reference>
<dbReference type="NCBIfam" id="TIGR00500">
    <property type="entry name" value="met_pdase_I"/>
    <property type="match status" value="1"/>
</dbReference>
<dbReference type="Pfam" id="PF00557">
    <property type="entry name" value="Peptidase_M24"/>
    <property type="match status" value="1"/>
</dbReference>
<dbReference type="Gene3D" id="3.90.230.10">
    <property type="entry name" value="Creatinase/methionine aminopeptidase superfamily"/>
    <property type="match status" value="1"/>
</dbReference>
<protein>
    <recommendedName>
        <fullName evidence="6 7">Methionine aminopeptidase</fullName>
        <shortName evidence="6">MAP</shortName>
        <shortName evidence="6">MetAP</shortName>
        <ecNumber evidence="6 7">3.4.11.18</ecNumber>
    </recommendedName>
    <alternativeName>
        <fullName evidence="6">Peptidase M</fullName>
    </alternativeName>
</protein>
<dbReference type="PANTHER" id="PTHR43330">
    <property type="entry name" value="METHIONINE AMINOPEPTIDASE"/>
    <property type="match status" value="1"/>
</dbReference>
<evidence type="ECO:0000256" key="3">
    <source>
        <dbReference type="ARBA" id="ARBA00022670"/>
    </source>
</evidence>
<comment type="caution">
    <text evidence="9">The sequence shown here is derived from an EMBL/GenBank/DDBJ whole genome shotgun (WGS) entry which is preliminary data.</text>
</comment>
<name>A0ABU2K460_9ACTN</name>
<proteinExistence type="inferred from homology"/>
<feature type="binding site" evidence="6">
    <location>
        <position position="200"/>
    </location>
    <ligand>
        <name>substrate</name>
    </ligand>
</feature>
<dbReference type="PRINTS" id="PR00599">
    <property type="entry name" value="MAPEPTIDASE"/>
</dbReference>
<accession>A0ABU2K460</accession>
<evidence type="ECO:0000256" key="1">
    <source>
        <dbReference type="ARBA" id="ARBA00002521"/>
    </source>
</evidence>
<feature type="binding site" evidence="6">
    <location>
        <position position="128"/>
    </location>
    <ligand>
        <name>a divalent metal cation</name>
        <dbReference type="ChEBI" id="CHEBI:60240"/>
        <label>1</label>
    </ligand>
</feature>
<evidence type="ECO:0000256" key="2">
    <source>
        <dbReference type="ARBA" id="ARBA00022438"/>
    </source>
</evidence>
<comment type="subunit">
    <text evidence="6">Monomer.</text>
</comment>
<dbReference type="SUPFAM" id="SSF55920">
    <property type="entry name" value="Creatinase/aminopeptidase"/>
    <property type="match status" value="1"/>
</dbReference>
<feature type="binding site" evidence="6">
    <location>
        <position position="99"/>
    </location>
    <ligand>
        <name>substrate</name>
    </ligand>
</feature>
<dbReference type="HAMAP" id="MF_01974">
    <property type="entry name" value="MetAP_1"/>
    <property type="match status" value="1"/>
</dbReference>
<dbReference type="RefSeq" id="WP_311343784.1">
    <property type="nucleotide sequence ID" value="NZ_JAVREI010000001.1"/>
</dbReference>
<evidence type="ECO:0000256" key="7">
    <source>
        <dbReference type="RuleBase" id="RU003653"/>
    </source>
</evidence>
<comment type="cofactor">
    <cofactor evidence="6">
        <name>Co(2+)</name>
        <dbReference type="ChEBI" id="CHEBI:48828"/>
    </cofactor>
    <cofactor evidence="6">
        <name>Zn(2+)</name>
        <dbReference type="ChEBI" id="CHEBI:29105"/>
    </cofactor>
    <cofactor evidence="6">
        <name>Mn(2+)</name>
        <dbReference type="ChEBI" id="CHEBI:29035"/>
    </cofactor>
    <cofactor evidence="6">
        <name>Fe(2+)</name>
        <dbReference type="ChEBI" id="CHEBI:29033"/>
    </cofactor>
    <text evidence="6">Binds 2 divalent metal cations per subunit. Has a high-affinity and a low affinity metal-binding site. The true nature of the physiological cofactor is under debate. The enzyme is active with cobalt, zinc, manganese or divalent iron ions. Most likely, methionine aminopeptidases function as mononuclear Fe(2+)-metalloproteases under physiological conditions, and the catalytically relevant metal-binding site has been assigned to the histidine-containing high-affinity site.</text>
</comment>
<feature type="domain" description="Peptidase M24" evidence="8">
    <location>
        <begin position="33"/>
        <end position="263"/>
    </location>
</feature>
<evidence type="ECO:0000259" key="8">
    <source>
        <dbReference type="Pfam" id="PF00557"/>
    </source>
</evidence>
<dbReference type="Proteomes" id="UP001183222">
    <property type="component" value="Unassembled WGS sequence"/>
</dbReference>
<keyword evidence="2 6" id="KW-0031">Aminopeptidase</keyword>
<dbReference type="InterPro" id="IPR036005">
    <property type="entry name" value="Creatinase/aminopeptidase-like"/>
</dbReference>
<feature type="binding site" evidence="6">
    <location>
        <position position="117"/>
    </location>
    <ligand>
        <name>a divalent metal cation</name>
        <dbReference type="ChEBI" id="CHEBI:60240"/>
        <label>1</label>
    </ligand>
</feature>
<dbReference type="CDD" id="cd01086">
    <property type="entry name" value="MetAP1"/>
    <property type="match status" value="1"/>
</dbReference>
<evidence type="ECO:0000256" key="5">
    <source>
        <dbReference type="ARBA" id="ARBA00022801"/>
    </source>
</evidence>
<evidence type="ECO:0000256" key="6">
    <source>
        <dbReference type="HAMAP-Rule" id="MF_01974"/>
    </source>
</evidence>
<dbReference type="PANTHER" id="PTHR43330:SF27">
    <property type="entry name" value="METHIONINE AMINOPEPTIDASE"/>
    <property type="match status" value="1"/>
</dbReference>
<comment type="catalytic activity">
    <reaction evidence="6 7">
        <text>Release of N-terminal amino acids, preferentially methionine, from peptides and arylamides.</text>
        <dbReference type="EC" id="3.4.11.18"/>
    </reaction>
</comment>
<dbReference type="GO" id="GO:0004239">
    <property type="term" value="F:initiator methionyl aminopeptidase activity"/>
    <property type="evidence" value="ECO:0007669"/>
    <property type="project" value="UniProtKB-EC"/>
</dbReference>
<feature type="binding site" evidence="6">
    <location>
        <position position="257"/>
    </location>
    <ligand>
        <name>a divalent metal cation</name>
        <dbReference type="ChEBI" id="CHEBI:60240"/>
        <label>2</label>
        <note>catalytic</note>
    </ligand>
</feature>
<dbReference type="EMBL" id="JAVREI010000001">
    <property type="protein sequence ID" value="MDT0274960.1"/>
    <property type="molecule type" value="Genomic_DNA"/>
</dbReference>
<comment type="function">
    <text evidence="1 6">Removes the N-terminal methionine from nascent proteins. The N-terminal methionine is often cleaved when the second residue in the primary sequence is small and uncharged (Met-Ala-, Cys, Gly, Pro, Ser, Thr, or Val). Requires deformylation of the N(alpha)-formylated initiator methionine before it can be hydrolyzed.</text>
</comment>
<comment type="similarity">
    <text evidence="6">Belongs to the peptidase M24A family. Methionine aminopeptidase type 1 subfamily.</text>
</comment>
<evidence type="ECO:0000313" key="10">
    <source>
        <dbReference type="Proteomes" id="UP001183222"/>
    </source>
</evidence>
<dbReference type="InterPro" id="IPR001714">
    <property type="entry name" value="Pept_M24_MAP"/>
</dbReference>
<organism evidence="9 10">
    <name type="scientific">Blastococcus goldschmidtiae</name>
    <dbReference type="NCBI Taxonomy" id="3075546"/>
    <lineage>
        <taxon>Bacteria</taxon>
        <taxon>Bacillati</taxon>
        <taxon>Actinomycetota</taxon>
        <taxon>Actinomycetes</taxon>
        <taxon>Geodermatophilales</taxon>
        <taxon>Geodermatophilaceae</taxon>
        <taxon>Blastococcus</taxon>
    </lineage>
</organism>
<keyword evidence="5 6" id="KW-0378">Hydrolase</keyword>
<sequence length="289" mass="30432">MHGDRREALLARVPLLAKWSGRMIQIKTAQEIELMRASGLVTAGAHAAMRAALRPGITTGDLDAIAEDHIRSQGAVPNFLGYHGFTGTICASINDEVVHGIPDPDRKLAEGDNISIDCGAILQGWHSDSAVTLTVGEPSPQDAALLEVTERSMWAGLARAVAGGRLTDISAAVEESIRAHEHPYGIVDHYGGHGIGTEMHQDPHVLNYGRAGRGPKLVPGLALAIEPMVTVGDPATVELDDGWTVVTKDGSRAAHFEHTVAVTPEGPWVLTAEDGGVAGLAPFGITPRT</sequence>
<gene>
    <name evidence="6 9" type="primary">map</name>
    <name evidence="9" type="ORF">RM425_03530</name>
</gene>
<dbReference type="InterPro" id="IPR002467">
    <property type="entry name" value="Pept_M24A_MAP1"/>
</dbReference>
<dbReference type="InterPro" id="IPR000994">
    <property type="entry name" value="Pept_M24"/>
</dbReference>
<keyword evidence="3 6" id="KW-0645">Protease</keyword>
<evidence type="ECO:0000313" key="9">
    <source>
        <dbReference type="EMBL" id="MDT0274960.1"/>
    </source>
</evidence>
<feature type="binding site" evidence="6">
    <location>
        <position position="226"/>
    </location>
    <ligand>
        <name>a divalent metal cation</name>
        <dbReference type="ChEBI" id="CHEBI:60240"/>
        <label>2</label>
        <note>catalytic</note>
    </ligand>
</feature>
<keyword evidence="10" id="KW-1185">Reference proteome</keyword>
<dbReference type="EC" id="3.4.11.18" evidence="6 7"/>
<feature type="binding site" evidence="6">
    <location>
        <position position="128"/>
    </location>
    <ligand>
        <name>a divalent metal cation</name>
        <dbReference type="ChEBI" id="CHEBI:60240"/>
        <label>2</label>
        <note>catalytic</note>
    </ligand>
</feature>
<feature type="binding site" evidence="6">
    <location>
        <position position="193"/>
    </location>
    <ligand>
        <name>a divalent metal cation</name>
        <dbReference type="ChEBI" id="CHEBI:60240"/>
        <label>2</label>
        <note>catalytic</note>
    </ligand>
</feature>
<keyword evidence="4 6" id="KW-0479">Metal-binding</keyword>